<dbReference type="PROSITE" id="PS50110">
    <property type="entry name" value="RESPONSE_REGULATORY"/>
    <property type="match status" value="1"/>
</dbReference>
<dbReference type="SUPFAM" id="SSF47226">
    <property type="entry name" value="Histidine-containing phosphotransfer domain, HPT domain"/>
    <property type="match status" value="1"/>
</dbReference>
<dbReference type="Gene3D" id="1.20.120.160">
    <property type="entry name" value="HPT domain"/>
    <property type="match status" value="1"/>
</dbReference>
<dbReference type="InterPro" id="IPR001789">
    <property type="entry name" value="Sig_transdc_resp-reg_receiver"/>
</dbReference>
<feature type="modified residue" description="4-aspartylphosphate" evidence="2">
    <location>
        <position position="53"/>
    </location>
</feature>
<sequence>MENKRILIVDDNNLNRKVFENIICHNFPFSSAENGQEAIDKIKSEIFDLILMDIQMPIMDGITALKIIKSEGLTNAPVIAISAYSDQTDRDYFLSAGFDDFIDKPVKPKDLLESISNHLHRNHLGSGHSQQNEDQCILDQKVYSQLKKYNSDEDIKTVYQDFYEEAKTLLDEIGLLIDQKIYADIDEKLHILKGNSGTLGARILFKHASIFEQKIKTSNYNDIVEDYLTLQDQLQVFKSHLQELNNLS</sequence>
<dbReference type="PANTHER" id="PTHR43228:SF1">
    <property type="entry name" value="TWO-COMPONENT RESPONSE REGULATOR ARR22"/>
    <property type="match status" value="1"/>
</dbReference>
<accession>A0A2Z4IKU5</accession>
<reference evidence="5 6" key="1">
    <citation type="submission" date="2018-06" db="EMBL/GenBank/DDBJ databases">
        <title>Echinicola strongylocentroti sp. nov., isolated from a sea urchin Strongylocentrotus intermedius.</title>
        <authorList>
            <person name="Bae S.S."/>
        </authorList>
    </citation>
    <scope>NUCLEOTIDE SEQUENCE [LARGE SCALE GENOMIC DNA]</scope>
    <source>
        <strain evidence="5 6">MEBiC08714</strain>
    </source>
</reference>
<proteinExistence type="predicted"/>
<gene>
    <name evidence="5" type="ORF">DN752_17230</name>
</gene>
<dbReference type="Gene3D" id="3.40.50.2300">
    <property type="match status" value="1"/>
</dbReference>
<dbReference type="GO" id="GO:0004672">
    <property type="term" value="F:protein kinase activity"/>
    <property type="evidence" value="ECO:0007669"/>
    <property type="project" value="UniProtKB-ARBA"/>
</dbReference>
<dbReference type="EMBL" id="CP030041">
    <property type="protein sequence ID" value="AWW31732.1"/>
    <property type="molecule type" value="Genomic_DNA"/>
</dbReference>
<protein>
    <submittedName>
        <fullName evidence="5">Response regulator</fullName>
    </submittedName>
</protein>
<dbReference type="PANTHER" id="PTHR43228">
    <property type="entry name" value="TWO-COMPONENT RESPONSE REGULATOR"/>
    <property type="match status" value="1"/>
</dbReference>
<dbReference type="KEGG" id="est:DN752_17230"/>
<evidence type="ECO:0000259" key="4">
    <source>
        <dbReference type="PROSITE" id="PS50894"/>
    </source>
</evidence>
<dbReference type="InterPro" id="IPR036641">
    <property type="entry name" value="HPT_dom_sf"/>
</dbReference>
<keyword evidence="6" id="KW-1185">Reference proteome</keyword>
<evidence type="ECO:0000313" key="6">
    <source>
        <dbReference type="Proteomes" id="UP000248688"/>
    </source>
</evidence>
<dbReference type="InterPro" id="IPR008207">
    <property type="entry name" value="Sig_transdc_His_kin_Hpt_dom"/>
</dbReference>
<evidence type="ECO:0000256" key="1">
    <source>
        <dbReference type="PROSITE-ProRule" id="PRU00110"/>
    </source>
</evidence>
<dbReference type="CDD" id="cd17546">
    <property type="entry name" value="REC_hyHK_CKI1_RcsC-like"/>
    <property type="match status" value="1"/>
</dbReference>
<dbReference type="SMART" id="SM00448">
    <property type="entry name" value="REC"/>
    <property type="match status" value="1"/>
</dbReference>
<dbReference type="InterPro" id="IPR011006">
    <property type="entry name" value="CheY-like_superfamily"/>
</dbReference>
<dbReference type="Pfam" id="PF01627">
    <property type="entry name" value="Hpt"/>
    <property type="match status" value="1"/>
</dbReference>
<dbReference type="SUPFAM" id="SSF52172">
    <property type="entry name" value="CheY-like"/>
    <property type="match status" value="1"/>
</dbReference>
<name>A0A2Z4IKU5_9BACT</name>
<feature type="domain" description="Response regulatory" evidence="3">
    <location>
        <begin position="5"/>
        <end position="119"/>
    </location>
</feature>
<dbReference type="OrthoDB" id="9796457at2"/>
<feature type="modified residue" description="Phosphohistidine" evidence="1">
    <location>
        <position position="190"/>
    </location>
</feature>
<organism evidence="5 6">
    <name type="scientific">Echinicola strongylocentroti</name>
    <dbReference type="NCBI Taxonomy" id="1795355"/>
    <lineage>
        <taxon>Bacteria</taxon>
        <taxon>Pseudomonadati</taxon>
        <taxon>Bacteroidota</taxon>
        <taxon>Cytophagia</taxon>
        <taxon>Cytophagales</taxon>
        <taxon>Cyclobacteriaceae</taxon>
        <taxon>Echinicola</taxon>
    </lineage>
</organism>
<evidence type="ECO:0000259" key="3">
    <source>
        <dbReference type="PROSITE" id="PS50110"/>
    </source>
</evidence>
<dbReference type="AlphaFoldDB" id="A0A2Z4IKU5"/>
<evidence type="ECO:0000256" key="2">
    <source>
        <dbReference type="PROSITE-ProRule" id="PRU00169"/>
    </source>
</evidence>
<dbReference type="Proteomes" id="UP000248688">
    <property type="component" value="Chromosome"/>
</dbReference>
<dbReference type="InterPro" id="IPR052048">
    <property type="entry name" value="ST_Response_Regulator"/>
</dbReference>
<dbReference type="Pfam" id="PF00072">
    <property type="entry name" value="Response_reg"/>
    <property type="match status" value="1"/>
</dbReference>
<dbReference type="PROSITE" id="PS50894">
    <property type="entry name" value="HPT"/>
    <property type="match status" value="1"/>
</dbReference>
<keyword evidence="2" id="KW-0597">Phosphoprotein</keyword>
<dbReference type="GO" id="GO:0000160">
    <property type="term" value="P:phosphorelay signal transduction system"/>
    <property type="evidence" value="ECO:0007669"/>
    <property type="project" value="InterPro"/>
</dbReference>
<dbReference type="RefSeq" id="WP_112785106.1">
    <property type="nucleotide sequence ID" value="NZ_CP030041.1"/>
</dbReference>
<feature type="domain" description="HPt" evidence="4">
    <location>
        <begin position="151"/>
        <end position="248"/>
    </location>
</feature>
<evidence type="ECO:0000313" key="5">
    <source>
        <dbReference type="EMBL" id="AWW31732.1"/>
    </source>
</evidence>